<accession>A0A9D2TNM4</accession>
<name>A0A9D2TNM4_9FIRM</name>
<proteinExistence type="predicted"/>
<dbReference type="Proteomes" id="UP000823902">
    <property type="component" value="Unassembled WGS sequence"/>
</dbReference>
<dbReference type="AlphaFoldDB" id="A0A9D2TNM4"/>
<evidence type="ECO:0000313" key="1">
    <source>
        <dbReference type="EMBL" id="HJC75087.1"/>
    </source>
</evidence>
<gene>
    <name evidence="1" type="ORF">H9697_09120</name>
</gene>
<evidence type="ECO:0000313" key="2">
    <source>
        <dbReference type="Proteomes" id="UP000823902"/>
    </source>
</evidence>
<reference evidence="1" key="1">
    <citation type="journal article" date="2021" name="PeerJ">
        <title>Extensive microbial diversity within the chicken gut microbiome revealed by metagenomics and culture.</title>
        <authorList>
            <person name="Gilroy R."/>
            <person name="Ravi A."/>
            <person name="Getino M."/>
            <person name="Pursley I."/>
            <person name="Horton D.L."/>
            <person name="Alikhan N.F."/>
            <person name="Baker D."/>
            <person name="Gharbi K."/>
            <person name="Hall N."/>
            <person name="Watson M."/>
            <person name="Adriaenssens E.M."/>
            <person name="Foster-Nyarko E."/>
            <person name="Jarju S."/>
            <person name="Secka A."/>
            <person name="Antonio M."/>
            <person name="Oren A."/>
            <person name="Chaudhuri R.R."/>
            <person name="La Ragione R."/>
            <person name="Hildebrand F."/>
            <person name="Pallen M.J."/>
        </authorList>
    </citation>
    <scope>NUCLEOTIDE SEQUENCE</scope>
    <source>
        <strain evidence="1">CHK196-7946</strain>
    </source>
</reference>
<dbReference type="EMBL" id="DWVY01000047">
    <property type="protein sequence ID" value="HJC75087.1"/>
    <property type="molecule type" value="Genomic_DNA"/>
</dbReference>
<reference evidence="1" key="2">
    <citation type="submission" date="2021-04" db="EMBL/GenBank/DDBJ databases">
        <authorList>
            <person name="Gilroy R."/>
        </authorList>
    </citation>
    <scope>NUCLEOTIDE SEQUENCE</scope>
    <source>
        <strain evidence="1">CHK196-7946</strain>
    </source>
</reference>
<protein>
    <submittedName>
        <fullName evidence="1">Uncharacterized protein</fullName>
    </submittedName>
</protein>
<organism evidence="1 2">
    <name type="scientific">Candidatus Mediterraneibacter faecavium</name>
    <dbReference type="NCBI Taxonomy" id="2838668"/>
    <lineage>
        <taxon>Bacteria</taxon>
        <taxon>Bacillati</taxon>
        <taxon>Bacillota</taxon>
        <taxon>Clostridia</taxon>
        <taxon>Lachnospirales</taxon>
        <taxon>Lachnospiraceae</taxon>
        <taxon>Mediterraneibacter</taxon>
    </lineage>
</organism>
<sequence length="90" mass="10493">MMYPYLTLNDDTEITHSEMLPDGRVKVYIETPDLKDGFHNATCFLPEYEWSDINGYSENEMNYFKKLIRDNAHLIMEFSQEGGFSDAANL</sequence>
<comment type="caution">
    <text evidence="1">The sequence shown here is derived from an EMBL/GenBank/DDBJ whole genome shotgun (WGS) entry which is preliminary data.</text>
</comment>